<dbReference type="InterPro" id="IPR008271">
    <property type="entry name" value="Ser/Thr_kinase_AS"/>
</dbReference>
<dbReference type="InterPro" id="IPR000719">
    <property type="entry name" value="Prot_kinase_dom"/>
</dbReference>
<dbReference type="PANTHER" id="PTHR24056">
    <property type="entry name" value="CELL DIVISION PROTEIN KINASE"/>
    <property type="match status" value="1"/>
</dbReference>
<dbReference type="GO" id="GO:0010389">
    <property type="term" value="P:regulation of G2/M transition of mitotic cell cycle"/>
    <property type="evidence" value="ECO:0007669"/>
    <property type="project" value="TreeGrafter"/>
</dbReference>
<evidence type="ECO:0000256" key="6">
    <source>
        <dbReference type="ARBA" id="ARBA00048367"/>
    </source>
</evidence>
<dbReference type="PROSITE" id="PS00108">
    <property type="entry name" value="PROTEIN_KINASE_ST"/>
    <property type="match status" value="1"/>
</dbReference>
<evidence type="ECO:0000256" key="2">
    <source>
        <dbReference type="ARBA" id="ARBA00012425"/>
    </source>
</evidence>
<feature type="domain" description="Protein kinase" evidence="8">
    <location>
        <begin position="96"/>
        <end position="383"/>
    </location>
</feature>
<dbReference type="GeneID" id="43601016"/>
<evidence type="ECO:0000259" key="8">
    <source>
        <dbReference type="PROSITE" id="PS50011"/>
    </source>
</evidence>
<comment type="caution">
    <text evidence="9">The sequence shown here is derived from an EMBL/GenBank/DDBJ whole genome shotgun (WGS) entry which is preliminary data.</text>
</comment>
<dbReference type="SUPFAM" id="SSF56112">
    <property type="entry name" value="Protein kinase-like (PK-like)"/>
    <property type="match status" value="1"/>
</dbReference>
<comment type="catalytic activity">
    <reaction evidence="5">
        <text>L-threonyl-[protein] + ATP = O-phospho-L-threonyl-[protein] + ADP + H(+)</text>
        <dbReference type="Rhea" id="RHEA:46608"/>
        <dbReference type="Rhea" id="RHEA-COMP:11060"/>
        <dbReference type="Rhea" id="RHEA-COMP:11605"/>
        <dbReference type="ChEBI" id="CHEBI:15378"/>
        <dbReference type="ChEBI" id="CHEBI:30013"/>
        <dbReference type="ChEBI" id="CHEBI:30616"/>
        <dbReference type="ChEBI" id="CHEBI:61977"/>
        <dbReference type="ChEBI" id="CHEBI:456216"/>
        <dbReference type="EC" id="2.7.11.22"/>
    </reaction>
</comment>
<evidence type="ECO:0000256" key="5">
    <source>
        <dbReference type="ARBA" id="ARBA00047811"/>
    </source>
</evidence>
<reference evidence="9 10" key="1">
    <citation type="journal article" date="2018" name="IMA Fungus">
        <title>IMA Genome-F 9: Draft genome sequence of Annulohypoxylon stygium, Aspergillus mulundensis, Berkeleyomyces basicola (syn. Thielaviopsis basicola), Ceratocystis smalleyi, two Cercospora beticola strains, Coleophoma cylindrospora, Fusarium fracticaudum, Phialophora cf. hyalina, and Morchella septimelata.</title>
        <authorList>
            <person name="Wingfield B.D."/>
            <person name="Bills G.F."/>
            <person name="Dong Y."/>
            <person name="Huang W."/>
            <person name="Nel W.J."/>
            <person name="Swalarsk-Parry B.S."/>
            <person name="Vaghefi N."/>
            <person name="Wilken P.M."/>
            <person name="An Z."/>
            <person name="de Beer Z.W."/>
            <person name="De Vos L."/>
            <person name="Chen L."/>
            <person name="Duong T.A."/>
            <person name="Gao Y."/>
            <person name="Hammerbacher A."/>
            <person name="Kikkert J.R."/>
            <person name="Li Y."/>
            <person name="Li H."/>
            <person name="Li K."/>
            <person name="Li Q."/>
            <person name="Liu X."/>
            <person name="Ma X."/>
            <person name="Naidoo K."/>
            <person name="Pethybridge S.J."/>
            <person name="Sun J."/>
            <person name="Steenkamp E.T."/>
            <person name="van der Nest M.A."/>
            <person name="van Wyk S."/>
            <person name="Wingfield M.J."/>
            <person name="Xiong C."/>
            <person name="Yue Q."/>
            <person name="Zhang X."/>
        </authorList>
    </citation>
    <scope>NUCLEOTIDE SEQUENCE [LARGE SCALE GENOMIC DNA]</scope>
    <source>
        <strain evidence="9 10">BP 5553</strain>
    </source>
</reference>
<keyword evidence="4" id="KW-0067">ATP-binding</keyword>
<dbReference type="Pfam" id="PF00069">
    <property type="entry name" value="Pkinase"/>
    <property type="match status" value="1"/>
</dbReference>
<evidence type="ECO:0000256" key="7">
    <source>
        <dbReference type="SAM" id="MobiDB-lite"/>
    </source>
</evidence>
<evidence type="ECO:0000256" key="3">
    <source>
        <dbReference type="ARBA" id="ARBA00022741"/>
    </source>
</evidence>
<dbReference type="Proteomes" id="UP000254866">
    <property type="component" value="Unassembled WGS sequence"/>
</dbReference>
<dbReference type="OrthoDB" id="413582at2759"/>
<evidence type="ECO:0000313" key="10">
    <source>
        <dbReference type="Proteomes" id="UP000254866"/>
    </source>
</evidence>
<protein>
    <recommendedName>
        <fullName evidence="2">cyclin-dependent kinase</fullName>
        <ecNumber evidence="2">2.7.11.22</ecNumber>
    </recommendedName>
</protein>
<comment type="catalytic activity">
    <reaction evidence="6">
        <text>L-seryl-[protein] + ATP = O-phospho-L-seryl-[protein] + ADP + H(+)</text>
        <dbReference type="Rhea" id="RHEA:17989"/>
        <dbReference type="Rhea" id="RHEA-COMP:9863"/>
        <dbReference type="Rhea" id="RHEA-COMP:11604"/>
        <dbReference type="ChEBI" id="CHEBI:15378"/>
        <dbReference type="ChEBI" id="CHEBI:29999"/>
        <dbReference type="ChEBI" id="CHEBI:30616"/>
        <dbReference type="ChEBI" id="CHEBI:83421"/>
        <dbReference type="ChEBI" id="CHEBI:456216"/>
        <dbReference type="EC" id="2.7.11.22"/>
    </reaction>
</comment>
<name>A0A370TFX8_9HELO</name>
<dbReference type="GO" id="GO:0010468">
    <property type="term" value="P:regulation of gene expression"/>
    <property type="evidence" value="ECO:0007669"/>
    <property type="project" value="TreeGrafter"/>
</dbReference>
<comment type="similarity">
    <text evidence="1">Belongs to the protein kinase superfamily. CMGC Ser/Thr protein kinase family. CDC2/CDKX subfamily.</text>
</comment>
<dbReference type="STRING" id="2656787.A0A370TFX8"/>
<dbReference type="InterPro" id="IPR011009">
    <property type="entry name" value="Kinase-like_dom_sf"/>
</dbReference>
<evidence type="ECO:0000313" key="9">
    <source>
        <dbReference type="EMBL" id="RDL33799.1"/>
    </source>
</evidence>
<keyword evidence="3" id="KW-0547">Nucleotide-binding</keyword>
<proteinExistence type="inferred from homology"/>
<gene>
    <name evidence="9" type="ORF">BP5553_08167</name>
</gene>
<dbReference type="GO" id="GO:0000082">
    <property type="term" value="P:G1/S transition of mitotic cell cycle"/>
    <property type="evidence" value="ECO:0007669"/>
    <property type="project" value="TreeGrafter"/>
</dbReference>
<evidence type="ECO:0000256" key="1">
    <source>
        <dbReference type="ARBA" id="ARBA00006485"/>
    </source>
</evidence>
<dbReference type="GO" id="GO:0007165">
    <property type="term" value="P:signal transduction"/>
    <property type="evidence" value="ECO:0007669"/>
    <property type="project" value="TreeGrafter"/>
</dbReference>
<dbReference type="EC" id="2.7.11.22" evidence="2"/>
<dbReference type="GO" id="GO:0005524">
    <property type="term" value="F:ATP binding"/>
    <property type="evidence" value="ECO:0007669"/>
    <property type="project" value="UniProtKB-KW"/>
</dbReference>
<sequence length="387" mass="43443">MSPAPGPNWRADLNAIERYNNIEKLRKSFEAGQLSSSESPDKAAFAAETEAYDSSESREAYDAACKAIIDPELPTPGSTVAVQDSTESPGVTIGQYQHCRHIATGLVSDVYRSDTVALKVITETRDVEPHNATREIRILNELSHPNIVKLIDTLRDDRGRLVLVFPYMPLTLGELLDSGSISERLVRSFFHDIFSALQYLHSNGIIHRDIKPTNILLESPTGPAYIADFGTSWHPIYSLSDEPENHKVLEVGSVWYRAPETLFGNRSYGTRLDLWATGAMLAECLRKPPKSLFESRSTSEDGNQLGLILSIFKTIGTPTRETWPEAASFSTPPFEWYQDFPGKSWDELLPDTDERARDLVKRLVCYERRHRLTATEALQHPFMTASD</sequence>
<keyword evidence="10" id="KW-1185">Reference proteome</keyword>
<dbReference type="GO" id="GO:0005737">
    <property type="term" value="C:cytoplasm"/>
    <property type="evidence" value="ECO:0007669"/>
    <property type="project" value="TreeGrafter"/>
</dbReference>
<accession>A0A370TFX8</accession>
<dbReference type="GO" id="GO:0030332">
    <property type="term" value="F:cyclin binding"/>
    <property type="evidence" value="ECO:0007669"/>
    <property type="project" value="TreeGrafter"/>
</dbReference>
<dbReference type="GO" id="GO:0005634">
    <property type="term" value="C:nucleus"/>
    <property type="evidence" value="ECO:0007669"/>
    <property type="project" value="TreeGrafter"/>
</dbReference>
<dbReference type="Gene3D" id="1.10.510.10">
    <property type="entry name" value="Transferase(Phosphotransferase) domain 1"/>
    <property type="match status" value="1"/>
</dbReference>
<dbReference type="RefSeq" id="XP_031867081.1">
    <property type="nucleotide sequence ID" value="XM_032016790.1"/>
</dbReference>
<dbReference type="GO" id="GO:0004693">
    <property type="term" value="F:cyclin-dependent protein serine/threonine kinase activity"/>
    <property type="evidence" value="ECO:0007669"/>
    <property type="project" value="UniProtKB-EC"/>
</dbReference>
<dbReference type="SMART" id="SM00220">
    <property type="entry name" value="S_TKc"/>
    <property type="match status" value="1"/>
</dbReference>
<dbReference type="EMBL" id="NPIC01000008">
    <property type="protein sequence ID" value="RDL33799.1"/>
    <property type="molecule type" value="Genomic_DNA"/>
</dbReference>
<feature type="region of interest" description="Disordered" evidence="7">
    <location>
        <begin position="30"/>
        <end position="51"/>
    </location>
</feature>
<dbReference type="Gene3D" id="3.30.200.20">
    <property type="entry name" value="Phosphorylase Kinase, domain 1"/>
    <property type="match status" value="1"/>
</dbReference>
<evidence type="ECO:0000256" key="4">
    <source>
        <dbReference type="ARBA" id="ARBA00022840"/>
    </source>
</evidence>
<dbReference type="GO" id="GO:0000307">
    <property type="term" value="C:cyclin-dependent protein kinase holoenzyme complex"/>
    <property type="evidence" value="ECO:0007669"/>
    <property type="project" value="TreeGrafter"/>
</dbReference>
<dbReference type="InterPro" id="IPR050108">
    <property type="entry name" value="CDK"/>
</dbReference>
<dbReference type="PANTHER" id="PTHR24056:SF576">
    <property type="entry name" value="SERINE_THREONINE-PROTEIN KINASE CSK1"/>
    <property type="match status" value="1"/>
</dbReference>
<dbReference type="PROSITE" id="PS50011">
    <property type="entry name" value="PROTEIN_KINASE_DOM"/>
    <property type="match status" value="1"/>
</dbReference>
<organism evidence="9 10">
    <name type="scientific">Venustampulla echinocandica</name>
    <dbReference type="NCBI Taxonomy" id="2656787"/>
    <lineage>
        <taxon>Eukaryota</taxon>
        <taxon>Fungi</taxon>
        <taxon>Dikarya</taxon>
        <taxon>Ascomycota</taxon>
        <taxon>Pezizomycotina</taxon>
        <taxon>Leotiomycetes</taxon>
        <taxon>Helotiales</taxon>
        <taxon>Pleuroascaceae</taxon>
        <taxon>Venustampulla</taxon>
    </lineage>
</organism>
<dbReference type="AlphaFoldDB" id="A0A370TFX8"/>